<dbReference type="Proteomes" id="UP000002420">
    <property type="component" value="Chromosome"/>
</dbReference>
<dbReference type="SUPFAM" id="SSF53335">
    <property type="entry name" value="S-adenosyl-L-methionine-dependent methyltransferases"/>
    <property type="match status" value="1"/>
</dbReference>
<evidence type="ECO:0000313" key="4">
    <source>
        <dbReference type="EMBL" id="ACD97083.1"/>
    </source>
</evidence>
<gene>
    <name evidence="4" type="ordered locus">Glov_3377</name>
</gene>
<dbReference type="Pfam" id="PF13649">
    <property type="entry name" value="Methyltransf_25"/>
    <property type="match status" value="1"/>
</dbReference>
<dbReference type="GO" id="GO:0032259">
    <property type="term" value="P:methylation"/>
    <property type="evidence" value="ECO:0007669"/>
    <property type="project" value="UniProtKB-KW"/>
</dbReference>
<dbReference type="OrthoDB" id="9804312at2"/>
<dbReference type="eggNOG" id="COG4976">
    <property type="taxonomic scope" value="Bacteria"/>
</dbReference>
<keyword evidence="5" id="KW-1185">Reference proteome</keyword>
<evidence type="ECO:0000256" key="1">
    <source>
        <dbReference type="ARBA" id="ARBA00022603"/>
    </source>
</evidence>
<dbReference type="PANTHER" id="PTHR43861:SF1">
    <property type="entry name" value="TRANS-ACONITATE 2-METHYLTRANSFERASE"/>
    <property type="match status" value="1"/>
</dbReference>
<dbReference type="AlphaFoldDB" id="B3EBP4"/>
<name>B3EBP4_TRIL1</name>
<dbReference type="PANTHER" id="PTHR43861">
    <property type="entry name" value="TRANS-ACONITATE 2-METHYLTRANSFERASE-RELATED"/>
    <property type="match status" value="1"/>
</dbReference>
<proteinExistence type="predicted"/>
<dbReference type="GO" id="GO:0008168">
    <property type="term" value="F:methyltransferase activity"/>
    <property type="evidence" value="ECO:0007669"/>
    <property type="project" value="UniProtKB-KW"/>
</dbReference>
<dbReference type="Gene3D" id="3.40.50.150">
    <property type="entry name" value="Vaccinia Virus protein VP39"/>
    <property type="match status" value="1"/>
</dbReference>
<evidence type="ECO:0000256" key="2">
    <source>
        <dbReference type="ARBA" id="ARBA00022679"/>
    </source>
</evidence>
<organism evidence="4 5">
    <name type="scientific">Trichlorobacter lovleyi (strain ATCC BAA-1151 / DSM 17278 / SZ)</name>
    <name type="common">Geobacter lovleyi</name>
    <dbReference type="NCBI Taxonomy" id="398767"/>
    <lineage>
        <taxon>Bacteria</taxon>
        <taxon>Pseudomonadati</taxon>
        <taxon>Thermodesulfobacteriota</taxon>
        <taxon>Desulfuromonadia</taxon>
        <taxon>Geobacterales</taxon>
        <taxon>Geobacteraceae</taxon>
        <taxon>Trichlorobacter</taxon>
    </lineage>
</organism>
<reference evidence="4 5" key="1">
    <citation type="submission" date="2008-05" db="EMBL/GenBank/DDBJ databases">
        <title>Complete sequence of chromosome of Geobacter lovleyi SZ.</title>
        <authorList>
            <consortium name="US DOE Joint Genome Institute"/>
            <person name="Lucas S."/>
            <person name="Copeland A."/>
            <person name="Lapidus A."/>
            <person name="Glavina del Rio T."/>
            <person name="Dalin E."/>
            <person name="Tice H."/>
            <person name="Bruce D."/>
            <person name="Goodwin L."/>
            <person name="Pitluck S."/>
            <person name="Chertkov O."/>
            <person name="Meincke L."/>
            <person name="Brettin T."/>
            <person name="Detter J.C."/>
            <person name="Han C."/>
            <person name="Tapia R."/>
            <person name="Kuske C.R."/>
            <person name="Schmutz J."/>
            <person name="Larimer F."/>
            <person name="Land M."/>
            <person name="Hauser L."/>
            <person name="Kyrpides N."/>
            <person name="Mikhailova N."/>
            <person name="Sung Y."/>
            <person name="Fletcher K.E."/>
            <person name="Ritalahti K.M."/>
            <person name="Loeffler F.E."/>
            <person name="Richardson P."/>
        </authorList>
    </citation>
    <scope>NUCLEOTIDE SEQUENCE [LARGE SCALE GENOMIC DNA]</scope>
    <source>
        <strain evidence="5">ATCC BAA-1151 / DSM 17278 / SZ</strain>
    </source>
</reference>
<dbReference type="RefSeq" id="WP_012471407.1">
    <property type="nucleotide sequence ID" value="NC_010814.1"/>
</dbReference>
<keyword evidence="2 4" id="KW-0808">Transferase</keyword>
<dbReference type="STRING" id="398767.Glov_3377"/>
<dbReference type="HOGENOM" id="CLU_069129_2_0_7"/>
<dbReference type="InterPro" id="IPR029063">
    <property type="entry name" value="SAM-dependent_MTases_sf"/>
</dbReference>
<accession>B3EBP4</accession>
<sequence length="249" mass="28305">MSLFGEYARYYDLLYRDKDYAAEVAYIHDILQQHCPAAHSILNLGCGSGRHDRLLSEKGYAMTGVDLSEDMLAAARQAAEGYAAVRYVQDDVRTVRLDMTFDVIISLFHVMSYQAENADLMAAFGTARQHLKSGGIFIFDCWYGPAVLTDRPAVRVKELVDDTISITRIASPVMHPNQNLVDVNYHLFARNLLTKEVQEVRETHRMRYLYLPELSLMLQEAGFEVVRAEEWLTARPLGFDTWNALVVCS</sequence>
<dbReference type="Gene3D" id="2.20.130.10">
    <property type="entry name" value="CAC2371-like domains"/>
    <property type="match status" value="1"/>
</dbReference>
<dbReference type="EMBL" id="CP001089">
    <property type="protein sequence ID" value="ACD97083.1"/>
    <property type="molecule type" value="Genomic_DNA"/>
</dbReference>
<feature type="domain" description="Methyltransferase" evidence="3">
    <location>
        <begin position="41"/>
        <end position="135"/>
    </location>
</feature>
<protein>
    <submittedName>
        <fullName evidence="4">Methyltransferase type 11</fullName>
    </submittedName>
</protein>
<evidence type="ECO:0000313" key="5">
    <source>
        <dbReference type="Proteomes" id="UP000002420"/>
    </source>
</evidence>
<dbReference type="KEGG" id="glo:Glov_3377"/>
<dbReference type="InterPro" id="IPR041698">
    <property type="entry name" value="Methyltransf_25"/>
</dbReference>
<keyword evidence="1 4" id="KW-0489">Methyltransferase</keyword>
<dbReference type="CDD" id="cd02440">
    <property type="entry name" value="AdoMet_MTases"/>
    <property type="match status" value="1"/>
</dbReference>
<evidence type="ECO:0000259" key="3">
    <source>
        <dbReference type="Pfam" id="PF13649"/>
    </source>
</evidence>